<accession>A0A9X1NHE0</accession>
<dbReference type="Gene3D" id="3.40.50.1820">
    <property type="entry name" value="alpha/beta hydrolase"/>
    <property type="match status" value="1"/>
</dbReference>
<gene>
    <name evidence="5" type="ORF">LR394_29670</name>
</gene>
<sequence>MPPRWIACSALVALLVTGCSGDEETPDRPTTTYDAACTEVLVVTVRGTGEPLDETNLLSPVAAQISQEHAVRHYDVPYPANAQSLSTTPGDAYFGESADEGVRLVVQELNAAARACPDQRSVVMGFSQGALVVGDALISPSERDAGQEAGELTPKAKDDVVASVLYGDPRFVGSEPFNAGTYDSSLNGMMTNQRRAGALDEFADRLRSYCVANDFVCQAGGQFDPHVSYFNNGMRQQGAEFALGKF</sequence>
<dbReference type="Proteomes" id="UP001138997">
    <property type="component" value="Unassembled WGS sequence"/>
</dbReference>
<dbReference type="InterPro" id="IPR000675">
    <property type="entry name" value="Cutinase/axe"/>
</dbReference>
<dbReference type="AlphaFoldDB" id="A0A9X1NHE0"/>
<dbReference type="PROSITE" id="PS51257">
    <property type="entry name" value="PROKAR_LIPOPROTEIN"/>
    <property type="match status" value="1"/>
</dbReference>
<evidence type="ECO:0000313" key="5">
    <source>
        <dbReference type="EMBL" id="MCD5315082.1"/>
    </source>
</evidence>
<dbReference type="RefSeq" id="WP_231447888.1">
    <property type="nucleotide sequence ID" value="NZ_JAJOMB010000020.1"/>
</dbReference>
<evidence type="ECO:0000256" key="3">
    <source>
        <dbReference type="ARBA" id="ARBA00022801"/>
    </source>
</evidence>
<proteinExistence type="inferred from homology"/>
<dbReference type="GO" id="GO:0052689">
    <property type="term" value="F:carboxylic ester hydrolase activity"/>
    <property type="evidence" value="ECO:0007669"/>
    <property type="project" value="UniProtKB-KW"/>
</dbReference>
<dbReference type="EMBL" id="JAJOMB010000020">
    <property type="protein sequence ID" value="MCD5315082.1"/>
    <property type="molecule type" value="Genomic_DNA"/>
</dbReference>
<keyword evidence="2" id="KW-0719">Serine esterase</keyword>
<reference evidence="5" key="1">
    <citation type="submission" date="2021-11" db="EMBL/GenBank/DDBJ databases">
        <title>Streptomyces corallinus and Kineosporia corallina sp. nov., two new coral-derived marine actinobacteria.</title>
        <authorList>
            <person name="Buangrab K."/>
            <person name="Sutthacheep M."/>
            <person name="Yeemin T."/>
            <person name="Harunari E."/>
            <person name="Igarashi Y."/>
            <person name="Sripreechasak P."/>
            <person name="Kanchanasin P."/>
            <person name="Tanasupawat S."/>
            <person name="Phongsopitanun W."/>
        </authorList>
    </citation>
    <scope>NUCLEOTIDE SEQUENCE</scope>
    <source>
        <strain evidence="5">JCM 31032</strain>
    </source>
</reference>
<evidence type="ECO:0000256" key="1">
    <source>
        <dbReference type="ARBA" id="ARBA00007534"/>
    </source>
</evidence>
<dbReference type="SUPFAM" id="SSF53474">
    <property type="entry name" value="alpha/beta-Hydrolases"/>
    <property type="match status" value="1"/>
</dbReference>
<dbReference type="Pfam" id="PF01083">
    <property type="entry name" value="Cutinase"/>
    <property type="match status" value="1"/>
</dbReference>
<organism evidence="5 6">
    <name type="scientific">Kineosporia babensis</name>
    <dbReference type="NCBI Taxonomy" id="499548"/>
    <lineage>
        <taxon>Bacteria</taxon>
        <taxon>Bacillati</taxon>
        <taxon>Actinomycetota</taxon>
        <taxon>Actinomycetes</taxon>
        <taxon>Kineosporiales</taxon>
        <taxon>Kineosporiaceae</taxon>
        <taxon>Kineosporia</taxon>
    </lineage>
</organism>
<dbReference type="PANTHER" id="PTHR33630:SF9">
    <property type="entry name" value="CUTINASE 4"/>
    <property type="match status" value="1"/>
</dbReference>
<protein>
    <submittedName>
        <fullName evidence="5">Cutinase family protein</fullName>
    </submittedName>
</protein>
<evidence type="ECO:0000256" key="2">
    <source>
        <dbReference type="ARBA" id="ARBA00022487"/>
    </source>
</evidence>
<comment type="caution">
    <text evidence="5">The sequence shown here is derived from an EMBL/GenBank/DDBJ whole genome shotgun (WGS) entry which is preliminary data.</text>
</comment>
<dbReference type="PANTHER" id="PTHR33630">
    <property type="entry name" value="CUTINASE RV1984C-RELATED-RELATED"/>
    <property type="match status" value="1"/>
</dbReference>
<dbReference type="SMART" id="SM01110">
    <property type="entry name" value="Cutinase"/>
    <property type="match status" value="1"/>
</dbReference>
<keyword evidence="4" id="KW-1015">Disulfide bond</keyword>
<evidence type="ECO:0000256" key="4">
    <source>
        <dbReference type="ARBA" id="ARBA00023157"/>
    </source>
</evidence>
<comment type="similarity">
    <text evidence="1">Belongs to the cutinase family.</text>
</comment>
<name>A0A9X1NHE0_9ACTN</name>
<keyword evidence="6" id="KW-1185">Reference proteome</keyword>
<dbReference type="InterPro" id="IPR029058">
    <property type="entry name" value="AB_hydrolase_fold"/>
</dbReference>
<evidence type="ECO:0000313" key="6">
    <source>
        <dbReference type="Proteomes" id="UP001138997"/>
    </source>
</evidence>
<keyword evidence="3" id="KW-0378">Hydrolase</keyword>